<keyword evidence="4" id="KW-1185">Reference proteome</keyword>
<dbReference type="PANTHER" id="PTHR23017:SF3">
    <property type="entry name" value="G-PROTEIN COUPLED RECEPTORS FAMILY 1 PROFILE DOMAIN-CONTAINING PROTEIN"/>
    <property type="match status" value="1"/>
</dbReference>
<dbReference type="InterPro" id="IPR019430">
    <property type="entry name" value="7TM_GPCR_serpentine_rcpt_Srx"/>
</dbReference>
<protein>
    <recommendedName>
        <fullName evidence="2">7TM GPCR serpentine receptor class x (Srx) domain-containing protein</fullName>
    </recommendedName>
</protein>
<comment type="caution">
    <text evidence="3">The sequence shown here is derived from an EMBL/GenBank/DDBJ whole genome shotgun (WGS) entry which is preliminary data.</text>
</comment>
<evidence type="ECO:0000313" key="4">
    <source>
        <dbReference type="Proteomes" id="UP001432027"/>
    </source>
</evidence>
<dbReference type="SUPFAM" id="SSF81321">
    <property type="entry name" value="Family A G protein-coupled receptor-like"/>
    <property type="match status" value="1"/>
</dbReference>
<dbReference type="PANTHER" id="PTHR23017">
    <property type="entry name" value="SERPENTINE RECEPTOR, CLASS X"/>
    <property type="match status" value="1"/>
</dbReference>
<organism evidence="3 4">
    <name type="scientific">Pristionchus entomophagus</name>
    <dbReference type="NCBI Taxonomy" id="358040"/>
    <lineage>
        <taxon>Eukaryota</taxon>
        <taxon>Metazoa</taxon>
        <taxon>Ecdysozoa</taxon>
        <taxon>Nematoda</taxon>
        <taxon>Chromadorea</taxon>
        <taxon>Rhabditida</taxon>
        <taxon>Rhabditina</taxon>
        <taxon>Diplogasteromorpha</taxon>
        <taxon>Diplogasteroidea</taxon>
        <taxon>Neodiplogasteridae</taxon>
        <taxon>Pristionchus</taxon>
    </lineage>
</organism>
<feature type="non-terminal residue" evidence="3">
    <location>
        <position position="1"/>
    </location>
</feature>
<accession>A0AAV5TJ96</accession>
<dbReference type="EMBL" id="BTSX01000004">
    <property type="protein sequence ID" value="GMS94396.1"/>
    <property type="molecule type" value="Genomic_DNA"/>
</dbReference>
<feature type="non-terminal residue" evidence="3">
    <location>
        <position position="197"/>
    </location>
</feature>
<feature type="transmembrane region" description="Helical" evidence="1">
    <location>
        <begin position="91"/>
        <end position="114"/>
    </location>
</feature>
<gene>
    <name evidence="3" type="ORF">PENTCL1PPCAC_16571</name>
</gene>
<evidence type="ECO:0000256" key="1">
    <source>
        <dbReference type="SAM" id="Phobius"/>
    </source>
</evidence>
<reference evidence="3" key="1">
    <citation type="submission" date="2023-10" db="EMBL/GenBank/DDBJ databases">
        <title>Genome assembly of Pristionchus species.</title>
        <authorList>
            <person name="Yoshida K."/>
            <person name="Sommer R.J."/>
        </authorList>
    </citation>
    <scope>NUCLEOTIDE SEQUENCE</scope>
    <source>
        <strain evidence="3">RS0144</strain>
    </source>
</reference>
<feature type="transmembrane region" description="Helical" evidence="1">
    <location>
        <begin position="40"/>
        <end position="60"/>
    </location>
</feature>
<dbReference type="AlphaFoldDB" id="A0AAV5TJ96"/>
<keyword evidence="1" id="KW-0812">Transmembrane</keyword>
<evidence type="ECO:0000259" key="2">
    <source>
        <dbReference type="Pfam" id="PF10328"/>
    </source>
</evidence>
<name>A0AAV5TJ96_9BILA</name>
<feature type="transmembrane region" description="Helical" evidence="1">
    <location>
        <begin position="6"/>
        <end position="28"/>
    </location>
</feature>
<proteinExistence type="predicted"/>
<dbReference type="Gene3D" id="1.20.1070.10">
    <property type="entry name" value="Rhodopsin 7-helix transmembrane proteins"/>
    <property type="match status" value="1"/>
</dbReference>
<dbReference type="Proteomes" id="UP001432027">
    <property type="component" value="Unassembled WGS sequence"/>
</dbReference>
<keyword evidence="1" id="KW-0472">Membrane</keyword>
<feature type="transmembrane region" description="Helical" evidence="1">
    <location>
        <begin position="135"/>
        <end position="157"/>
    </location>
</feature>
<feature type="domain" description="7TM GPCR serpentine receptor class x (Srx)" evidence="2">
    <location>
        <begin position="2"/>
        <end position="189"/>
    </location>
</feature>
<sequence>IGLSLWVVGVRFHILISFNRLIAIAFPFKSQQYATAGTTSAAIAIALSLSFLQCAPLVIVDDLWFCYNKKSMQWIFSPNKIGRYYEANFNYLPITIEFGIVLLLDIITLIYLRLAHSNTVQSTSSASSKAVEIRLFKQAFSQSVPILITFTFFAFATPLVEGAFAHFMTTTFMWHFAHGIDGFIIDLFHTRLDLFVK</sequence>
<keyword evidence="1" id="KW-1133">Transmembrane helix</keyword>
<dbReference type="Pfam" id="PF10328">
    <property type="entry name" value="7TM_GPCR_Srx"/>
    <property type="match status" value="1"/>
</dbReference>
<evidence type="ECO:0000313" key="3">
    <source>
        <dbReference type="EMBL" id="GMS94396.1"/>
    </source>
</evidence>